<accession>A0A4U0TV80</accession>
<proteinExistence type="predicted"/>
<feature type="compositionally biased region" description="Basic and acidic residues" evidence="1">
    <location>
        <begin position="326"/>
        <end position="340"/>
    </location>
</feature>
<organism evidence="2 3">
    <name type="scientific">Salinomyces thailandicus</name>
    <dbReference type="NCBI Taxonomy" id="706561"/>
    <lineage>
        <taxon>Eukaryota</taxon>
        <taxon>Fungi</taxon>
        <taxon>Dikarya</taxon>
        <taxon>Ascomycota</taxon>
        <taxon>Pezizomycotina</taxon>
        <taxon>Dothideomycetes</taxon>
        <taxon>Dothideomycetidae</taxon>
        <taxon>Mycosphaerellales</taxon>
        <taxon>Teratosphaeriaceae</taxon>
        <taxon>Salinomyces</taxon>
    </lineage>
</organism>
<reference evidence="2 3" key="1">
    <citation type="submission" date="2017-03" db="EMBL/GenBank/DDBJ databases">
        <title>Genomes of endolithic fungi from Antarctica.</title>
        <authorList>
            <person name="Coleine C."/>
            <person name="Masonjones S."/>
            <person name="Stajich J.E."/>
        </authorList>
    </citation>
    <scope>NUCLEOTIDE SEQUENCE [LARGE SCALE GENOMIC DNA]</scope>
    <source>
        <strain evidence="2 3">CCFEE 6315</strain>
    </source>
</reference>
<dbReference type="Proteomes" id="UP000308549">
    <property type="component" value="Unassembled WGS sequence"/>
</dbReference>
<feature type="compositionally biased region" description="Polar residues" evidence="1">
    <location>
        <begin position="87"/>
        <end position="102"/>
    </location>
</feature>
<feature type="compositionally biased region" description="Basic and acidic residues" evidence="1">
    <location>
        <begin position="38"/>
        <end position="50"/>
    </location>
</feature>
<evidence type="ECO:0000313" key="3">
    <source>
        <dbReference type="Proteomes" id="UP000308549"/>
    </source>
</evidence>
<protein>
    <submittedName>
        <fullName evidence="2">Uncharacterized protein</fullName>
    </submittedName>
</protein>
<dbReference type="AlphaFoldDB" id="A0A4U0TV80"/>
<sequence>MPIIRNPFRKQDENVKPAFVDPRANASASTPKPIDIQGQEKEPAEYKLSEINDSGVYLPPSPPATKTRPFWGHTTSSRSTTSSHRSANPSSHRSDADSQFNISRESFDSYRRSFDISARSPVIRPSLDIPGRSDGGSYGRPRMSLDSRGTSNGMLPPRASLDSRTFVPPPTARSSNSFQRPSPLPAQTKEEEPAAAGGGFEDVDISEKPSVVAPKKRGLFARITESAGSSSGDVHGEERRPGSAEAGGKSWMPFSSGRRRGQSGQGAELGSMTPPAPALAPAPSPLGTGAGKGKGEAGGKKAGAGDTQAAGGIAEAEMETETEMQTPRKEKERESVEGEVMKSGFRPAHSRVLNAKEKEKDKEEEVEVSA</sequence>
<feature type="compositionally biased region" description="Low complexity" evidence="1">
    <location>
        <begin position="73"/>
        <end position="86"/>
    </location>
</feature>
<name>A0A4U0TV80_9PEZI</name>
<evidence type="ECO:0000313" key="2">
    <source>
        <dbReference type="EMBL" id="TKA25735.1"/>
    </source>
</evidence>
<evidence type="ECO:0000256" key="1">
    <source>
        <dbReference type="SAM" id="MobiDB-lite"/>
    </source>
</evidence>
<keyword evidence="3" id="KW-1185">Reference proteome</keyword>
<dbReference type="OrthoDB" id="5397330at2759"/>
<feature type="region of interest" description="Disordered" evidence="1">
    <location>
        <begin position="1"/>
        <end position="102"/>
    </location>
</feature>
<feature type="compositionally biased region" description="Pro residues" evidence="1">
    <location>
        <begin position="274"/>
        <end position="284"/>
    </location>
</feature>
<feature type="compositionally biased region" description="Basic and acidic residues" evidence="1">
    <location>
        <begin position="354"/>
        <end position="363"/>
    </location>
</feature>
<gene>
    <name evidence="2" type="ORF">B0A50_05832</name>
</gene>
<feature type="compositionally biased region" description="Low complexity" evidence="1">
    <location>
        <begin position="304"/>
        <end position="315"/>
    </location>
</feature>
<feature type="region of interest" description="Disordered" evidence="1">
    <location>
        <begin position="114"/>
        <end position="370"/>
    </location>
</feature>
<comment type="caution">
    <text evidence="2">The sequence shown here is derived from an EMBL/GenBank/DDBJ whole genome shotgun (WGS) entry which is preliminary data.</text>
</comment>
<dbReference type="EMBL" id="NAJL01000033">
    <property type="protein sequence ID" value="TKA25735.1"/>
    <property type="molecule type" value="Genomic_DNA"/>
</dbReference>